<dbReference type="Proteomes" id="UP000703893">
    <property type="component" value="Unassembled WGS sequence"/>
</dbReference>
<dbReference type="AlphaFoldDB" id="A0A937X511"/>
<evidence type="ECO:0000313" key="1">
    <source>
        <dbReference type="EMBL" id="MBM3274392.1"/>
    </source>
</evidence>
<sequence length="244" mass="26787">MPTALGRLQSQGEIRRVPVDGRLDQQRYRYAPWSDNPLGDFKLSLDDCYLELAGRYFRWIGPATAAEFQWFSGLGVKAAKAVLDKLDLVPIAPGSDRLLPACDKAAFDALEIPGKPHYALVSSIDAITLHRRDIAGLTDPAHRAHPLLIAEGRGSGFVIDMPDHAIFDRGQFVGLWEFDPAEGKIVWVSFVPPTDGLLAEIAKTESYVRDQVGDARSFSLDSPKSRAPRLVLLRRAGSALEAPV</sequence>
<comment type="caution">
    <text evidence="1">The sequence shown here is derived from an EMBL/GenBank/DDBJ whole genome shotgun (WGS) entry which is preliminary data.</text>
</comment>
<name>A0A937X511_9BACT</name>
<evidence type="ECO:0000313" key="2">
    <source>
        <dbReference type="Proteomes" id="UP000703893"/>
    </source>
</evidence>
<dbReference type="InterPro" id="IPR009351">
    <property type="entry name" value="AlkZ-like"/>
</dbReference>
<proteinExistence type="predicted"/>
<organism evidence="1 2">
    <name type="scientific">Candidatus Tanganyikabacteria bacterium</name>
    <dbReference type="NCBI Taxonomy" id="2961651"/>
    <lineage>
        <taxon>Bacteria</taxon>
        <taxon>Bacillati</taxon>
        <taxon>Candidatus Sericytochromatia</taxon>
        <taxon>Candidatus Tanganyikabacteria</taxon>
    </lineage>
</organism>
<protein>
    <submittedName>
        <fullName evidence="1">Winged helix DNA-binding domain-containing protein</fullName>
    </submittedName>
</protein>
<dbReference type="GO" id="GO:0003677">
    <property type="term" value="F:DNA binding"/>
    <property type="evidence" value="ECO:0007669"/>
    <property type="project" value="UniProtKB-KW"/>
</dbReference>
<accession>A0A937X511</accession>
<gene>
    <name evidence="1" type="ORF">FJZ00_04525</name>
</gene>
<reference evidence="1 2" key="1">
    <citation type="submission" date="2019-03" db="EMBL/GenBank/DDBJ databases">
        <title>Lake Tanganyika Metagenome-Assembled Genomes (MAGs).</title>
        <authorList>
            <person name="Tran P."/>
        </authorList>
    </citation>
    <scope>NUCLEOTIDE SEQUENCE [LARGE SCALE GENOMIC DNA]</scope>
    <source>
        <strain evidence="1">K_DeepCast_65m_m2_236</strain>
    </source>
</reference>
<keyword evidence="1" id="KW-0238">DNA-binding</keyword>
<dbReference type="Pfam" id="PF06224">
    <property type="entry name" value="AlkZ-like"/>
    <property type="match status" value="1"/>
</dbReference>
<dbReference type="EMBL" id="VGJX01000200">
    <property type="protein sequence ID" value="MBM3274392.1"/>
    <property type="molecule type" value="Genomic_DNA"/>
</dbReference>